<dbReference type="EMBL" id="JRKJ01000005">
    <property type="protein sequence ID" value="KGQ19944.1"/>
    <property type="molecule type" value="Genomic_DNA"/>
</dbReference>
<evidence type="ECO:0000313" key="2">
    <source>
        <dbReference type="EMBL" id="KGQ19944.1"/>
    </source>
</evidence>
<dbReference type="PATRIC" id="fig|1300345.3.peg.1019"/>
<keyword evidence="3" id="KW-1185">Reference proteome</keyword>
<reference evidence="2 3" key="1">
    <citation type="submission" date="2014-09" db="EMBL/GenBank/DDBJ databases">
        <title>Genome sequences of Lysobacter dokdonensis DS-58.</title>
        <authorList>
            <person name="Kim J.F."/>
            <person name="Kwak M.-J."/>
        </authorList>
    </citation>
    <scope>NUCLEOTIDE SEQUENCE [LARGE SCALE GENOMIC DNA]</scope>
    <source>
        <strain evidence="2 3">DS-58</strain>
    </source>
</reference>
<accession>A0A0A2X3W1</accession>
<proteinExistence type="predicted"/>
<comment type="caution">
    <text evidence="2">The sequence shown here is derived from an EMBL/GenBank/DDBJ whole genome shotgun (WGS) entry which is preliminary data.</text>
</comment>
<gene>
    <name evidence="2" type="ORF">LF41_2451</name>
</gene>
<dbReference type="AlphaFoldDB" id="A0A0A2X3W1"/>
<evidence type="ECO:0000313" key="3">
    <source>
        <dbReference type="Proteomes" id="UP000030518"/>
    </source>
</evidence>
<dbReference type="Proteomes" id="UP000030518">
    <property type="component" value="Unassembled WGS sequence"/>
</dbReference>
<name>A0A0A2X3W1_9GAMM</name>
<dbReference type="STRING" id="1300345.LF41_2451"/>
<feature type="region of interest" description="Disordered" evidence="1">
    <location>
        <begin position="47"/>
        <end position="68"/>
    </location>
</feature>
<protein>
    <submittedName>
        <fullName evidence="2">Uncharacterized protein</fullName>
    </submittedName>
</protein>
<sequence>MLATNEWQPIETAPKDAVVMVWNGDFITMGRYWSQRKCWIDYADEGDEFTDPPTHWQPLPQAPGGRNG</sequence>
<organism evidence="2 3">
    <name type="scientific">Lysobacter dokdonensis DS-58</name>
    <dbReference type="NCBI Taxonomy" id="1300345"/>
    <lineage>
        <taxon>Bacteria</taxon>
        <taxon>Pseudomonadati</taxon>
        <taxon>Pseudomonadota</taxon>
        <taxon>Gammaproteobacteria</taxon>
        <taxon>Lysobacterales</taxon>
        <taxon>Lysobacteraceae</taxon>
        <taxon>Noviluteimonas</taxon>
    </lineage>
</organism>
<evidence type="ECO:0000256" key="1">
    <source>
        <dbReference type="SAM" id="MobiDB-lite"/>
    </source>
</evidence>